<evidence type="ECO:0000313" key="11">
    <source>
        <dbReference type="Proteomes" id="UP000230423"/>
    </source>
</evidence>
<organism evidence="10 11">
    <name type="scientific">Teladorsagia circumcincta</name>
    <name type="common">Brown stomach worm</name>
    <name type="synonym">Ostertagia circumcincta</name>
    <dbReference type="NCBI Taxonomy" id="45464"/>
    <lineage>
        <taxon>Eukaryota</taxon>
        <taxon>Metazoa</taxon>
        <taxon>Ecdysozoa</taxon>
        <taxon>Nematoda</taxon>
        <taxon>Chromadorea</taxon>
        <taxon>Rhabditida</taxon>
        <taxon>Rhabditina</taxon>
        <taxon>Rhabditomorpha</taxon>
        <taxon>Strongyloidea</taxon>
        <taxon>Trichostrongylidae</taxon>
        <taxon>Teladorsagia</taxon>
    </lineage>
</organism>
<evidence type="ECO:0000256" key="1">
    <source>
        <dbReference type="ARBA" id="ARBA00004141"/>
    </source>
</evidence>
<dbReference type="GO" id="GO:0016020">
    <property type="term" value="C:membrane"/>
    <property type="evidence" value="ECO:0007669"/>
    <property type="project" value="UniProtKB-SubCell"/>
</dbReference>
<dbReference type="Proteomes" id="UP000230423">
    <property type="component" value="Unassembled WGS sequence"/>
</dbReference>
<accession>A0A2G9UJR7</accession>
<sequence length="188" mass="20679">WSVTDTLRKGVVDTRVYADSPQDLFFGQIAALGVVSWVTSPLSAGIISIFLYVVVDIAVLRKEDPYLWGLRMLPAFYFVCIGFNFFIVTWKGSKESPPSERAAGDADSLSHDEVNNSKASTNAEKSDFENESTTSVTSSSGSGLRAFCKWIRPDPLQDDDRDTDRIFGSIQVFTACFAGFAHGAQDVR</sequence>
<keyword evidence="11" id="KW-1185">Reference proteome</keyword>
<keyword evidence="5 9" id="KW-0812">Transmembrane</keyword>
<evidence type="ECO:0000256" key="4">
    <source>
        <dbReference type="ARBA" id="ARBA00022592"/>
    </source>
</evidence>
<feature type="compositionally biased region" description="Basic and acidic residues" evidence="8">
    <location>
        <begin position="97"/>
        <end position="115"/>
    </location>
</feature>
<evidence type="ECO:0000256" key="2">
    <source>
        <dbReference type="ARBA" id="ARBA00009916"/>
    </source>
</evidence>
<evidence type="ECO:0000256" key="5">
    <source>
        <dbReference type="ARBA" id="ARBA00022692"/>
    </source>
</evidence>
<comment type="subcellular location">
    <subcellularLocation>
        <location evidence="1">Membrane</location>
        <topology evidence="1">Multi-pass membrane protein</topology>
    </subcellularLocation>
</comment>
<evidence type="ECO:0000313" key="10">
    <source>
        <dbReference type="EMBL" id="PIO70494.1"/>
    </source>
</evidence>
<evidence type="ECO:0000256" key="3">
    <source>
        <dbReference type="ARBA" id="ARBA00022448"/>
    </source>
</evidence>
<dbReference type="Pfam" id="PF01384">
    <property type="entry name" value="PHO4"/>
    <property type="match status" value="1"/>
</dbReference>
<name>A0A2G9UJR7_TELCI</name>
<feature type="transmembrane region" description="Helical" evidence="9">
    <location>
        <begin position="72"/>
        <end position="90"/>
    </location>
</feature>
<dbReference type="EMBL" id="KZ346252">
    <property type="protein sequence ID" value="PIO70494.1"/>
    <property type="molecule type" value="Genomic_DNA"/>
</dbReference>
<reference evidence="10 11" key="1">
    <citation type="submission" date="2015-09" db="EMBL/GenBank/DDBJ databases">
        <title>Draft genome of the parasitic nematode Teladorsagia circumcincta isolate WARC Sus (inbred).</title>
        <authorList>
            <person name="Mitreva M."/>
        </authorList>
    </citation>
    <scope>NUCLEOTIDE SEQUENCE [LARGE SCALE GENOMIC DNA]</scope>
    <source>
        <strain evidence="10 11">S</strain>
    </source>
</reference>
<keyword evidence="7 9" id="KW-0472">Membrane</keyword>
<dbReference type="GO" id="GO:0005315">
    <property type="term" value="F:phosphate transmembrane transporter activity"/>
    <property type="evidence" value="ECO:0007669"/>
    <property type="project" value="InterPro"/>
</dbReference>
<gene>
    <name evidence="10" type="ORF">TELCIR_07653</name>
</gene>
<dbReference type="AlphaFoldDB" id="A0A2G9UJR7"/>
<feature type="transmembrane region" description="Helical" evidence="9">
    <location>
        <begin position="42"/>
        <end position="60"/>
    </location>
</feature>
<dbReference type="PANTHER" id="PTHR11101">
    <property type="entry name" value="PHOSPHATE TRANSPORTER"/>
    <property type="match status" value="1"/>
</dbReference>
<keyword evidence="6 9" id="KW-1133">Transmembrane helix</keyword>
<feature type="compositionally biased region" description="Low complexity" evidence="8">
    <location>
        <begin position="132"/>
        <end position="141"/>
    </location>
</feature>
<dbReference type="PANTHER" id="PTHR11101:SF67">
    <property type="entry name" value="PHOSPHATE TRANSPORTER"/>
    <property type="match status" value="1"/>
</dbReference>
<keyword evidence="4" id="KW-0592">Phosphate transport</keyword>
<evidence type="ECO:0000256" key="9">
    <source>
        <dbReference type="SAM" id="Phobius"/>
    </source>
</evidence>
<protein>
    <submittedName>
        <fullName evidence="10">Phosphate transporter family protein</fullName>
    </submittedName>
</protein>
<dbReference type="InterPro" id="IPR001204">
    <property type="entry name" value="Phos_transporter"/>
</dbReference>
<feature type="region of interest" description="Disordered" evidence="8">
    <location>
        <begin position="97"/>
        <end position="141"/>
    </location>
</feature>
<feature type="non-terminal residue" evidence="10">
    <location>
        <position position="1"/>
    </location>
</feature>
<evidence type="ECO:0000256" key="7">
    <source>
        <dbReference type="ARBA" id="ARBA00023136"/>
    </source>
</evidence>
<dbReference type="GO" id="GO:0035435">
    <property type="term" value="P:phosphate ion transmembrane transport"/>
    <property type="evidence" value="ECO:0007669"/>
    <property type="project" value="TreeGrafter"/>
</dbReference>
<keyword evidence="3" id="KW-0813">Transport</keyword>
<comment type="similarity">
    <text evidence="2">Belongs to the inorganic phosphate transporter (PiT) (TC 2.A.20) family.</text>
</comment>
<evidence type="ECO:0000256" key="6">
    <source>
        <dbReference type="ARBA" id="ARBA00022989"/>
    </source>
</evidence>
<evidence type="ECO:0000256" key="8">
    <source>
        <dbReference type="SAM" id="MobiDB-lite"/>
    </source>
</evidence>
<proteinExistence type="inferred from homology"/>